<name>A0AA88NEI9_TACVA</name>
<protein>
    <submittedName>
        <fullName evidence="1">Uncharacterized protein</fullName>
    </submittedName>
</protein>
<accession>A0AA88NEI9</accession>
<evidence type="ECO:0000313" key="1">
    <source>
        <dbReference type="EMBL" id="KAK2857880.1"/>
    </source>
</evidence>
<reference evidence="1" key="1">
    <citation type="submission" date="2023-08" db="EMBL/GenBank/DDBJ databases">
        <title>Pelteobagrus vachellii genome.</title>
        <authorList>
            <person name="Liu H."/>
        </authorList>
    </citation>
    <scope>NUCLEOTIDE SEQUENCE</scope>
    <source>
        <strain evidence="1">PRFRI_2022a</strain>
        <tissue evidence="1">Muscle</tissue>
    </source>
</reference>
<evidence type="ECO:0000313" key="2">
    <source>
        <dbReference type="Proteomes" id="UP001187315"/>
    </source>
</evidence>
<dbReference type="EMBL" id="JAVHJS010000005">
    <property type="protein sequence ID" value="KAK2857880.1"/>
    <property type="molecule type" value="Genomic_DNA"/>
</dbReference>
<dbReference type="Proteomes" id="UP001187315">
    <property type="component" value="Unassembled WGS sequence"/>
</dbReference>
<dbReference type="AlphaFoldDB" id="A0AA88NEI9"/>
<proteinExistence type="predicted"/>
<sequence>MKANFSVVEPVEYILENKDNRTFQYVPILQSLSQVLKNIEEKDLVTQKNTGCASRYQSFHDGSHFHANEFFADVERLSLILYIDDFEVCNPLGTSRKIHKVTAVYWVLGNFPAHARSTLASINLAILCKADDTKRFGFQKVLEPLLTDLQSLEKDGIFIPSLGKVMKGTVVSVVADNLGAHSVGGFIENFTGSHVCRFCLADRSQFQTTEVRSGLFQRRDKEQHSLHVEAVLSSPTSTPCYGVKKQCALSEKLDHFHVTSGYPPDALHDLLEGLVPVELALSFQAFIKKKYFSLVELNNCIRQFPYKWSDQTNRPHLIPAHFSSKRSVGGNAHENWCMLRLLPLMIGLKVPEDDGVADVNDLKRHCGTCDGPSSYRAEHLLS</sequence>
<keyword evidence="2" id="KW-1185">Reference proteome</keyword>
<organism evidence="1 2">
    <name type="scientific">Tachysurus vachellii</name>
    <name type="common">Darkbarbel catfish</name>
    <name type="synonym">Pelteobagrus vachellii</name>
    <dbReference type="NCBI Taxonomy" id="175792"/>
    <lineage>
        <taxon>Eukaryota</taxon>
        <taxon>Metazoa</taxon>
        <taxon>Chordata</taxon>
        <taxon>Craniata</taxon>
        <taxon>Vertebrata</taxon>
        <taxon>Euteleostomi</taxon>
        <taxon>Actinopterygii</taxon>
        <taxon>Neopterygii</taxon>
        <taxon>Teleostei</taxon>
        <taxon>Ostariophysi</taxon>
        <taxon>Siluriformes</taxon>
        <taxon>Bagridae</taxon>
        <taxon>Tachysurus</taxon>
    </lineage>
</organism>
<comment type="caution">
    <text evidence="1">The sequence shown here is derived from an EMBL/GenBank/DDBJ whole genome shotgun (WGS) entry which is preliminary data.</text>
</comment>
<gene>
    <name evidence="1" type="ORF">Q7C36_005799</name>
</gene>